<protein>
    <submittedName>
        <fullName evidence="3">IS110 family transposase</fullName>
    </submittedName>
</protein>
<reference evidence="3" key="1">
    <citation type="submission" date="2022-10" db="EMBL/GenBank/DDBJ databases">
        <title>The complete genomes of actinobacterial strains from the NBC collection.</title>
        <authorList>
            <person name="Joergensen T.S."/>
            <person name="Alvarez Arevalo M."/>
            <person name="Sterndorff E.B."/>
            <person name="Faurdal D."/>
            <person name="Vuksanovic O."/>
            <person name="Mourched A.-S."/>
            <person name="Charusanti P."/>
            <person name="Shaw S."/>
            <person name="Blin K."/>
            <person name="Weber T."/>
        </authorList>
    </citation>
    <scope>NUCLEOTIDE SEQUENCE</scope>
    <source>
        <strain evidence="3">NBC_00254</strain>
    </source>
</reference>
<dbReference type="Pfam" id="PF02371">
    <property type="entry name" value="Transposase_20"/>
    <property type="match status" value="1"/>
</dbReference>
<evidence type="ECO:0000313" key="4">
    <source>
        <dbReference type="Proteomes" id="UP001432011"/>
    </source>
</evidence>
<feature type="domain" description="Transposase IS116/IS110/IS902 C-terminal" evidence="2">
    <location>
        <begin position="230"/>
        <end position="313"/>
    </location>
</feature>
<dbReference type="InterPro" id="IPR047650">
    <property type="entry name" value="Transpos_IS110"/>
</dbReference>
<dbReference type="InterPro" id="IPR003346">
    <property type="entry name" value="Transposase_20"/>
</dbReference>
<organism evidence="3 4">
    <name type="scientific">Microbispora hainanensis</name>
    <dbReference type="NCBI Taxonomy" id="568844"/>
    <lineage>
        <taxon>Bacteria</taxon>
        <taxon>Bacillati</taxon>
        <taxon>Actinomycetota</taxon>
        <taxon>Actinomycetes</taxon>
        <taxon>Streptosporangiales</taxon>
        <taxon>Streptosporangiaceae</taxon>
        <taxon>Microbispora</taxon>
    </lineage>
</organism>
<dbReference type="PANTHER" id="PTHR33055:SF16">
    <property type="entry name" value="TRANSPOSASE FOR INSERTION SEQUENCE ELEMENT IS1547"/>
    <property type="match status" value="1"/>
</dbReference>
<evidence type="ECO:0000259" key="2">
    <source>
        <dbReference type="Pfam" id="PF02371"/>
    </source>
</evidence>
<dbReference type="Pfam" id="PF01548">
    <property type="entry name" value="DEDD_Tnp_IS110"/>
    <property type="match status" value="1"/>
</dbReference>
<feature type="domain" description="Transposase IS110-like N-terminal" evidence="1">
    <location>
        <begin position="11"/>
        <end position="155"/>
    </location>
</feature>
<evidence type="ECO:0000259" key="1">
    <source>
        <dbReference type="Pfam" id="PF01548"/>
    </source>
</evidence>
<name>A0ABZ1T3L6_9ACTN</name>
<keyword evidence="4" id="KW-1185">Reference proteome</keyword>
<dbReference type="EMBL" id="CP108085">
    <property type="protein sequence ID" value="WUP79278.1"/>
    <property type="molecule type" value="Genomic_DNA"/>
</dbReference>
<accession>A0ABZ1T3L6</accession>
<dbReference type="RefSeq" id="WP_328710932.1">
    <property type="nucleotide sequence ID" value="NZ_CP108085.1"/>
</dbReference>
<evidence type="ECO:0000313" key="3">
    <source>
        <dbReference type="EMBL" id="WUP79278.1"/>
    </source>
</evidence>
<proteinExistence type="predicted"/>
<gene>
    <name evidence="3" type="ORF">OG913_25835</name>
</gene>
<dbReference type="NCBIfam" id="NF033542">
    <property type="entry name" value="transpos_IS110"/>
    <property type="match status" value="1"/>
</dbReference>
<dbReference type="InterPro" id="IPR002525">
    <property type="entry name" value="Transp_IS110-like_N"/>
</dbReference>
<sequence length="355" mass="38475">MKPRKRRITGGVDTHKDTHHAAVILMNGRRLADAEFPATAAGHADLLEWMRSFGRLHAVGVEGTGSYGAGLARHLRSAEVRIVEVNRPDRRQRRAKGKSDPLDAYAAADAVLSGRAMAVPKAGDGIVESIRALHLARNGAIKARTACSNEMKALVVTAPAELREQLPARSATKLAQVCARLRPLADLADPAQGVKAALRTLARRYNALTAEIADSDAQLAVLVEQARPDLLAIRGVGVETAAQLLATCGDNPDRLQSEAAFASLCGVSPVPASSGKTRRYRLNRGGDRQANRALYMIAITRMGHDADTRTYVQRRTADGLSKKEIIRCLKRYIAREIYKVLTTRNTRDQDLTLAA</sequence>
<dbReference type="Proteomes" id="UP001432011">
    <property type="component" value="Chromosome"/>
</dbReference>
<dbReference type="PANTHER" id="PTHR33055">
    <property type="entry name" value="TRANSPOSASE FOR INSERTION SEQUENCE ELEMENT IS1111A"/>
    <property type="match status" value="1"/>
</dbReference>